<gene>
    <name evidence="6" type="ORF">EV356DRAFT_578475</name>
</gene>
<feature type="compositionally biased region" description="Acidic residues" evidence="4">
    <location>
        <begin position="618"/>
        <end position="641"/>
    </location>
</feature>
<feature type="region of interest" description="Disordered" evidence="4">
    <location>
        <begin position="1071"/>
        <end position="1331"/>
    </location>
</feature>
<evidence type="ECO:0000313" key="7">
    <source>
        <dbReference type="Proteomes" id="UP000800092"/>
    </source>
</evidence>
<feature type="compositionally biased region" description="Basic and acidic residues" evidence="4">
    <location>
        <begin position="932"/>
        <end position="942"/>
    </location>
</feature>
<feature type="compositionally biased region" description="Polar residues" evidence="4">
    <location>
        <begin position="28"/>
        <end position="40"/>
    </location>
</feature>
<feature type="compositionally biased region" description="Basic and acidic residues" evidence="4">
    <location>
        <begin position="1313"/>
        <end position="1328"/>
    </location>
</feature>
<feature type="region of interest" description="Disordered" evidence="4">
    <location>
        <begin position="1"/>
        <end position="434"/>
    </location>
</feature>
<protein>
    <recommendedName>
        <fullName evidence="5">DNA replication checkpoint mediator MRC1 domain-containing protein</fullName>
    </recommendedName>
</protein>
<feature type="compositionally biased region" description="Polar residues" evidence="4">
    <location>
        <begin position="157"/>
        <end position="172"/>
    </location>
</feature>
<organism evidence="6 7">
    <name type="scientific">Viridothelium virens</name>
    <name type="common">Speckled blister lichen</name>
    <name type="synonym">Trypethelium virens</name>
    <dbReference type="NCBI Taxonomy" id="1048519"/>
    <lineage>
        <taxon>Eukaryota</taxon>
        <taxon>Fungi</taxon>
        <taxon>Dikarya</taxon>
        <taxon>Ascomycota</taxon>
        <taxon>Pezizomycotina</taxon>
        <taxon>Dothideomycetes</taxon>
        <taxon>Dothideomycetes incertae sedis</taxon>
        <taxon>Trypetheliales</taxon>
        <taxon>Trypetheliaceae</taxon>
        <taxon>Viridothelium</taxon>
    </lineage>
</organism>
<feature type="compositionally biased region" description="Basic residues" evidence="4">
    <location>
        <begin position="232"/>
        <end position="241"/>
    </location>
</feature>
<feature type="domain" description="DNA replication checkpoint mediator MRC1" evidence="5">
    <location>
        <begin position="934"/>
        <end position="1071"/>
    </location>
</feature>
<feature type="compositionally biased region" description="Acidic residues" evidence="4">
    <location>
        <begin position="943"/>
        <end position="953"/>
    </location>
</feature>
<feature type="compositionally biased region" description="Polar residues" evidence="4">
    <location>
        <begin position="286"/>
        <end position="296"/>
    </location>
</feature>
<keyword evidence="2" id="KW-0597">Phosphoprotein</keyword>
<dbReference type="GO" id="GO:0010997">
    <property type="term" value="F:anaphase-promoting complex binding"/>
    <property type="evidence" value="ECO:0007669"/>
    <property type="project" value="TreeGrafter"/>
</dbReference>
<feature type="compositionally biased region" description="Acidic residues" evidence="4">
    <location>
        <begin position="650"/>
        <end position="669"/>
    </location>
</feature>
<feature type="compositionally biased region" description="Polar residues" evidence="4">
    <location>
        <begin position="9"/>
        <end position="20"/>
    </location>
</feature>
<evidence type="ECO:0000256" key="4">
    <source>
        <dbReference type="SAM" id="MobiDB-lite"/>
    </source>
</evidence>
<feature type="compositionally biased region" description="Basic and acidic residues" evidence="4">
    <location>
        <begin position="365"/>
        <end position="376"/>
    </location>
</feature>
<dbReference type="GO" id="GO:0033314">
    <property type="term" value="P:mitotic DNA replication checkpoint signaling"/>
    <property type="evidence" value="ECO:0007669"/>
    <property type="project" value="TreeGrafter"/>
</dbReference>
<feature type="compositionally biased region" description="Basic and acidic residues" evidence="4">
    <location>
        <begin position="200"/>
        <end position="218"/>
    </location>
</feature>
<feature type="compositionally biased region" description="Low complexity" evidence="4">
    <location>
        <begin position="819"/>
        <end position="831"/>
    </location>
</feature>
<feature type="compositionally biased region" description="Basic and acidic residues" evidence="4">
    <location>
        <begin position="521"/>
        <end position="539"/>
    </location>
</feature>
<keyword evidence="7" id="KW-1185">Reference proteome</keyword>
<feature type="compositionally biased region" description="Polar residues" evidence="4">
    <location>
        <begin position="861"/>
        <end position="874"/>
    </location>
</feature>
<feature type="compositionally biased region" description="Basic and acidic residues" evidence="4">
    <location>
        <begin position="407"/>
        <end position="432"/>
    </location>
</feature>
<feature type="compositionally biased region" description="Basic and acidic residues" evidence="4">
    <location>
        <begin position="805"/>
        <end position="815"/>
    </location>
</feature>
<feature type="compositionally biased region" description="Low complexity" evidence="4">
    <location>
        <begin position="332"/>
        <end position="344"/>
    </location>
</feature>
<reference evidence="6" key="1">
    <citation type="journal article" date="2020" name="Stud. Mycol.">
        <title>101 Dothideomycetes genomes: a test case for predicting lifestyles and emergence of pathogens.</title>
        <authorList>
            <person name="Haridas S."/>
            <person name="Albert R."/>
            <person name="Binder M."/>
            <person name="Bloem J."/>
            <person name="Labutti K."/>
            <person name="Salamov A."/>
            <person name="Andreopoulos B."/>
            <person name="Baker S."/>
            <person name="Barry K."/>
            <person name="Bills G."/>
            <person name="Bluhm B."/>
            <person name="Cannon C."/>
            <person name="Castanera R."/>
            <person name="Culley D."/>
            <person name="Daum C."/>
            <person name="Ezra D."/>
            <person name="Gonzalez J."/>
            <person name="Henrissat B."/>
            <person name="Kuo A."/>
            <person name="Liang C."/>
            <person name="Lipzen A."/>
            <person name="Lutzoni F."/>
            <person name="Magnuson J."/>
            <person name="Mondo S."/>
            <person name="Nolan M."/>
            <person name="Ohm R."/>
            <person name="Pangilinan J."/>
            <person name="Park H.-J."/>
            <person name="Ramirez L."/>
            <person name="Alfaro M."/>
            <person name="Sun H."/>
            <person name="Tritt A."/>
            <person name="Yoshinaga Y."/>
            <person name="Zwiers L.-H."/>
            <person name="Turgeon B."/>
            <person name="Goodwin S."/>
            <person name="Spatafora J."/>
            <person name="Crous P."/>
            <person name="Grigoriev I."/>
        </authorList>
    </citation>
    <scope>NUCLEOTIDE SEQUENCE</scope>
    <source>
        <strain evidence="6">Tuck. ex Michener</strain>
    </source>
</reference>
<dbReference type="InterPro" id="IPR024146">
    <property type="entry name" value="Claspin"/>
</dbReference>
<feature type="region of interest" description="Disordered" evidence="4">
    <location>
        <begin position="932"/>
        <end position="977"/>
    </location>
</feature>
<dbReference type="PANTHER" id="PTHR14396">
    <property type="entry name" value="CLASPIN"/>
    <property type="match status" value="1"/>
</dbReference>
<dbReference type="Proteomes" id="UP000800092">
    <property type="component" value="Unassembled WGS sequence"/>
</dbReference>
<evidence type="ECO:0000313" key="6">
    <source>
        <dbReference type="EMBL" id="KAF2232232.1"/>
    </source>
</evidence>
<name>A0A6A6H2L9_VIRVR</name>
<feature type="compositionally biased region" description="Polar residues" evidence="4">
    <location>
        <begin position="1163"/>
        <end position="1182"/>
    </location>
</feature>
<feature type="compositionally biased region" description="Basic and acidic residues" evidence="4">
    <location>
        <begin position="547"/>
        <end position="583"/>
    </location>
</feature>
<sequence length="1354" mass="149863">MERMALSDSPRSPLTSQQTPAHLDDMIYNSSNNSLQNVEKSSSSSDSDDEVPMKRFRTGLAAGLQRQAARDGSESEEEMDGKTAYQLMRQRLLGKKQGSLKAQDAAQDTNNIGGAEASASPSNKSLSADLLGPASEADMGDVQAAESSPLPPDNRAKPQTPTIKSAGTSRNSSPKHNRPFHESSSEAEKPRIQSRLQELIAKKRAERLAKEEEQHREEIEDLHEEEISPKPRPGKAKVRRPRVIDAPETDSDEQGYSARKLTQEARPTRKASKKALEEMNRETQRISRNQQLAHSAQTKKKFRKEDLFTRFNFRSVKAGVQENKQSLVVGDSSASALNSAAGSSDMEISKDAETPPSSPPTAPESKSEDRRVEKTTVEPQVDYSYLIQEDSDDNLPSSEIMFSQPRPKIDKGKAPIRGDVDLSRSFDPKPKQQEVQLKAVPIVPPKMSRAFSRQHSDSEDDIEIIDKGLAIFDKMPTIKKTEPSVMRTLKALAHLKSPGKSRAKGKSSMTLTELQALLSRRARDQARKERDERLDELRAKGVYIPTEEEKQKEQLMVENLLEKARQEAQELSKKEKDAAKNDGEDGGDGLPSSDEEYEDERSQASNENEQEKVIELSGSEDDNDDEEDAEEVAEDADDEEGSAAGGDGLLDNEAEDSDGDESMQDDTEELSERQKRASEEASDNEAPIVVHATRMRARKNRVIDDDDEEEEEQALGHEAENLEDPASGDLNLGLVSAPAPLSMTQMFAATMDAEQSQWQGTENGETEQDSMAFLRQLPPPTLPDFDAAMAQSTQDPIVFDSQAETPRKPARENGTKRQTPATAKTAKYAATEYSEVPDPTQDFGFELSRSPRAEEAMPHSTVDTVALTQSPQTKQWERLRRKTDVNAEFSDVDEEEAGQDAQRHDEDEFEISANAFDVMRTAAKKPPVKVFDKKKSDAKDMFEEQAEESEDEYAGLGGASDDESGGEDEEMKKVIDDSDVKLNERELAAFFADKERVRDEKEVEKLYRDIANGGLRKKRGADFELSDSDDDVEARRRRRQREFARQRKALLQDDENLGKIAENPKKAAFLRAVEDHEEEDEVDFFNSPEDDAPVPDSQTSNVGPPLRASETQVPASNETTLKRKRSNDDVLTRPPAQMRRTNQGKKPSNLAEVRETLSFLIDDQQSVPETPISDSEPGNSASENEETPEIMTQPEDDAVFAKPLMKPPKPAPLESRRSSANPIIDRLSLKRSSSSMLSDTESATGLAFHAPNKNSTPGFKVPSLLRRATTTSSVASTHSDSAKSRASAVTEEMGTGAVRRGGSKKSSINYAAREAERRSVVEEAERKRKEGVRKVAGMRRGVLRGLGGGSGGFE</sequence>
<dbReference type="GO" id="GO:0007095">
    <property type="term" value="P:mitotic G2 DNA damage checkpoint signaling"/>
    <property type="evidence" value="ECO:0007669"/>
    <property type="project" value="TreeGrafter"/>
</dbReference>
<feature type="region of interest" description="Disordered" evidence="4">
    <location>
        <begin position="1018"/>
        <end position="1041"/>
    </location>
</feature>
<dbReference type="InterPro" id="IPR018564">
    <property type="entry name" value="Repl_chkpnt_MRC1_dom"/>
</dbReference>
<dbReference type="GO" id="GO:0005634">
    <property type="term" value="C:nucleus"/>
    <property type="evidence" value="ECO:0007669"/>
    <property type="project" value="UniProtKB-SubCell"/>
</dbReference>
<evidence type="ECO:0000259" key="5">
    <source>
        <dbReference type="Pfam" id="PF09444"/>
    </source>
</evidence>
<feature type="region of interest" description="Disordered" evidence="4">
    <location>
        <begin position="519"/>
        <end position="907"/>
    </location>
</feature>
<feature type="compositionally biased region" description="Polar residues" evidence="4">
    <location>
        <begin position="1109"/>
        <end position="1119"/>
    </location>
</feature>
<dbReference type="Pfam" id="PF09444">
    <property type="entry name" value="MRC1"/>
    <property type="match status" value="1"/>
</dbReference>
<feature type="compositionally biased region" description="Acidic residues" evidence="4">
    <location>
        <begin position="704"/>
        <end position="713"/>
    </location>
</feature>
<feature type="compositionally biased region" description="Acidic residues" evidence="4">
    <location>
        <begin position="1075"/>
        <end position="1093"/>
    </location>
</feature>
<comment type="subcellular location">
    <subcellularLocation>
        <location evidence="1">Nucleus</location>
    </subcellularLocation>
</comment>
<feature type="compositionally biased region" description="Basic and acidic residues" evidence="4">
    <location>
        <begin position="179"/>
        <end position="191"/>
    </location>
</feature>
<dbReference type="EMBL" id="ML991817">
    <property type="protein sequence ID" value="KAF2232232.1"/>
    <property type="molecule type" value="Genomic_DNA"/>
</dbReference>
<dbReference type="OrthoDB" id="2130597at2759"/>
<feature type="compositionally biased region" description="Basic and acidic residues" evidence="4">
    <location>
        <begin position="875"/>
        <end position="885"/>
    </location>
</feature>
<accession>A0A6A6H2L9</accession>
<feature type="compositionally biased region" description="Polar residues" evidence="4">
    <location>
        <begin position="742"/>
        <end position="763"/>
    </location>
</feature>
<feature type="compositionally biased region" description="Basic and acidic residues" evidence="4">
    <location>
        <begin position="670"/>
        <end position="679"/>
    </location>
</feature>
<proteinExistence type="predicted"/>
<dbReference type="PANTHER" id="PTHR14396:SF10">
    <property type="entry name" value="CLASPIN"/>
    <property type="match status" value="1"/>
</dbReference>
<evidence type="ECO:0000256" key="1">
    <source>
        <dbReference type="ARBA" id="ARBA00004123"/>
    </source>
</evidence>
<feature type="compositionally biased region" description="Acidic residues" evidence="4">
    <location>
        <begin position="960"/>
        <end position="969"/>
    </location>
</feature>
<feature type="compositionally biased region" description="Low complexity" evidence="4">
    <location>
        <begin position="1268"/>
        <end position="1279"/>
    </location>
</feature>
<evidence type="ECO:0000256" key="2">
    <source>
        <dbReference type="ARBA" id="ARBA00022553"/>
    </source>
</evidence>
<keyword evidence="3" id="KW-0539">Nucleus</keyword>
<feature type="compositionally biased region" description="Acidic residues" evidence="4">
    <location>
        <begin position="1183"/>
        <end position="1198"/>
    </location>
</feature>
<feature type="compositionally biased region" description="Basic and acidic residues" evidence="4">
    <location>
        <begin position="274"/>
        <end position="285"/>
    </location>
</feature>
<evidence type="ECO:0000256" key="3">
    <source>
        <dbReference type="ARBA" id="ARBA00023242"/>
    </source>
</evidence>